<protein>
    <recommendedName>
        <fullName evidence="9">Protein Mpv17</fullName>
    </recommendedName>
</protein>
<dbReference type="PANTHER" id="PTHR11266:SF17">
    <property type="entry name" value="PROTEIN MPV17"/>
    <property type="match status" value="1"/>
</dbReference>
<evidence type="ECO:0000256" key="4">
    <source>
        <dbReference type="ARBA" id="ARBA00022989"/>
    </source>
</evidence>
<comment type="similarity">
    <text evidence="2 6">Belongs to the peroxisomal membrane protein PXMP2/4 family.</text>
</comment>
<gene>
    <name evidence="7" type="ORF">FisN_22Lh003</name>
</gene>
<evidence type="ECO:0000256" key="6">
    <source>
        <dbReference type="RuleBase" id="RU363053"/>
    </source>
</evidence>
<evidence type="ECO:0000256" key="3">
    <source>
        <dbReference type="ARBA" id="ARBA00022692"/>
    </source>
</evidence>
<keyword evidence="8" id="KW-1185">Reference proteome</keyword>
<dbReference type="Proteomes" id="UP000198406">
    <property type="component" value="Unassembled WGS sequence"/>
</dbReference>
<accession>A0A1Z5JBI2</accession>
<reference evidence="7 8" key="1">
    <citation type="journal article" date="2015" name="Plant Cell">
        <title>Oil accumulation by the oleaginous diatom Fistulifera solaris as revealed by the genome and transcriptome.</title>
        <authorList>
            <person name="Tanaka T."/>
            <person name="Maeda Y."/>
            <person name="Veluchamy A."/>
            <person name="Tanaka M."/>
            <person name="Abida H."/>
            <person name="Marechal E."/>
            <person name="Bowler C."/>
            <person name="Muto M."/>
            <person name="Sunaga Y."/>
            <person name="Tanaka M."/>
            <person name="Yoshino T."/>
            <person name="Taniguchi T."/>
            <person name="Fukuda Y."/>
            <person name="Nemoto M."/>
            <person name="Matsumoto M."/>
            <person name="Wong P.S."/>
            <person name="Aburatani S."/>
            <person name="Fujibuchi W."/>
        </authorList>
    </citation>
    <scope>NUCLEOTIDE SEQUENCE [LARGE SCALE GENOMIC DNA]</scope>
    <source>
        <strain evidence="7 8">JPCC DA0580</strain>
    </source>
</reference>
<feature type="transmembrane region" description="Helical" evidence="6">
    <location>
        <begin position="192"/>
        <end position="212"/>
    </location>
</feature>
<keyword evidence="5 6" id="KW-0472">Membrane</keyword>
<dbReference type="EMBL" id="BDSP01000041">
    <property type="protein sequence ID" value="GAX11335.1"/>
    <property type="molecule type" value="Genomic_DNA"/>
</dbReference>
<dbReference type="GO" id="GO:0005737">
    <property type="term" value="C:cytoplasm"/>
    <property type="evidence" value="ECO:0007669"/>
    <property type="project" value="TreeGrafter"/>
</dbReference>
<dbReference type="Pfam" id="PF04117">
    <property type="entry name" value="Mpv17_PMP22"/>
    <property type="match status" value="1"/>
</dbReference>
<evidence type="ECO:0000313" key="8">
    <source>
        <dbReference type="Proteomes" id="UP000198406"/>
    </source>
</evidence>
<name>A0A1Z5JBI2_FISSO</name>
<evidence type="ECO:0000313" key="7">
    <source>
        <dbReference type="EMBL" id="GAX11335.1"/>
    </source>
</evidence>
<dbReference type="InParanoid" id="A0A1Z5JBI2"/>
<sequence>MSLFGRSSAFPVLEIASAIPDTTSHLLQHTAATYQDALQQHPLITKMITGGTLATCGDAIAQSQNALEPYDKRRAVSFMLFDMCYRALQHAAFPILATHCHGQYLGELLQGTPLIVDSDYLAAMERTLASQLGIVPFIYYPVFYALTALVQDLSPQATVYRARKTFVPLMRKNLKFWIPIQFIQFGFVEEHWQIPFLAAAGLCWTFLLSLAAGSTKSYQEKNSAAYLADSNKALPGYNARASASS</sequence>
<evidence type="ECO:0000256" key="5">
    <source>
        <dbReference type="ARBA" id="ARBA00023136"/>
    </source>
</evidence>
<dbReference type="GO" id="GO:0016020">
    <property type="term" value="C:membrane"/>
    <property type="evidence" value="ECO:0007669"/>
    <property type="project" value="UniProtKB-SubCell"/>
</dbReference>
<dbReference type="PANTHER" id="PTHR11266">
    <property type="entry name" value="PEROXISOMAL MEMBRANE PROTEIN 2, PXMP2 MPV17"/>
    <property type="match status" value="1"/>
</dbReference>
<evidence type="ECO:0008006" key="9">
    <source>
        <dbReference type="Google" id="ProtNLM"/>
    </source>
</evidence>
<dbReference type="OrthoDB" id="430207at2759"/>
<dbReference type="InterPro" id="IPR007248">
    <property type="entry name" value="Mpv17_PMP22"/>
</dbReference>
<comment type="caution">
    <text evidence="6">Lacks conserved residue(s) required for the propagation of feature annotation.</text>
</comment>
<organism evidence="7 8">
    <name type="scientific">Fistulifera solaris</name>
    <name type="common">Oleaginous diatom</name>
    <dbReference type="NCBI Taxonomy" id="1519565"/>
    <lineage>
        <taxon>Eukaryota</taxon>
        <taxon>Sar</taxon>
        <taxon>Stramenopiles</taxon>
        <taxon>Ochrophyta</taxon>
        <taxon>Bacillariophyta</taxon>
        <taxon>Bacillariophyceae</taxon>
        <taxon>Bacillariophycidae</taxon>
        <taxon>Naviculales</taxon>
        <taxon>Naviculaceae</taxon>
        <taxon>Fistulifera</taxon>
    </lineage>
</organism>
<keyword evidence="3 6" id="KW-0812">Transmembrane</keyword>
<comment type="caution">
    <text evidence="7">The sequence shown here is derived from an EMBL/GenBank/DDBJ whole genome shotgun (WGS) entry which is preliminary data.</text>
</comment>
<proteinExistence type="inferred from homology"/>
<evidence type="ECO:0000256" key="1">
    <source>
        <dbReference type="ARBA" id="ARBA00004141"/>
    </source>
</evidence>
<dbReference type="AlphaFoldDB" id="A0A1Z5JBI2"/>
<keyword evidence="4 6" id="KW-1133">Transmembrane helix</keyword>
<evidence type="ECO:0000256" key="2">
    <source>
        <dbReference type="ARBA" id="ARBA00006824"/>
    </source>
</evidence>
<comment type="subcellular location">
    <subcellularLocation>
        <location evidence="1">Membrane</location>
        <topology evidence="1">Multi-pass membrane protein</topology>
    </subcellularLocation>
</comment>